<protein>
    <submittedName>
        <fullName evidence="2">Uncharacterized protein</fullName>
    </submittedName>
</protein>
<evidence type="ECO:0000313" key="3">
    <source>
        <dbReference type="Proteomes" id="UP001642483"/>
    </source>
</evidence>
<name>A0ABP0FBA4_CLALP</name>
<dbReference type="EMBL" id="CAWYQH010000024">
    <property type="protein sequence ID" value="CAK8675750.1"/>
    <property type="molecule type" value="Genomic_DNA"/>
</dbReference>
<organism evidence="2 3">
    <name type="scientific">Clavelina lepadiformis</name>
    <name type="common">Light-bulb sea squirt</name>
    <name type="synonym">Ascidia lepadiformis</name>
    <dbReference type="NCBI Taxonomy" id="159417"/>
    <lineage>
        <taxon>Eukaryota</taxon>
        <taxon>Metazoa</taxon>
        <taxon>Chordata</taxon>
        <taxon>Tunicata</taxon>
        <taxon>Ascidiacea</taxon>
        <taxon>Aplousobranchia</taxon>
        <taxon>Clavelinidae</taxon>
        <taxon>Clavelina</taxon>
    </lineage>
</organism>
<keyword evidence="3" id="KW-1185">Reference proteome</keyword>
<gene>
    <name evidence="2" type="ORF">CVLEPA_LOCUS5292</name>
</gene>
<evidence type="ECO:0000256" key="1">
    <source>
        <dbReference type="SAM" id="MobiDB-lite"/>
    </source>
</evidence>
<proteinExistence type="predicted"/>
<evidence type="ECO:0000313" key="2">
    <source>
        <dbReference type="EMBL" id="CAK8675750.1"/>
    </source>
</evidence>
<sequence>MSSVHKVTCWVQIVEVDNAISTANSKRDQTRKKKATSDERREKIGRKKITKQNPTGVVLSHEIFRLLHDT</sequence>
<feature type="region of interest" description="Disordered" evidence="1">
    <location>
        <begin position="23"/>
        <end position="45"/>
    </location>
</feature>
<dbReference type="Proteomes" id="UP001642483">
    <property type="component" value="Unassembled WGS sequence"/>
</dbReference>
<reference evidence="2 3" key="1">
    <citation type="submission" date="2024-02" db="EMBL/GenBank/DDBJ databases">
        <authorList>
            <person name="Daric V."/>
            <person name="Darras S."/>
        </authorList>
    </citation>
    <scope>NUCLEOTIDE SEQUENCE [LARGE SCALE GENOMIC DNA]</scope>
</reference>
<comment type="caution">
    <text evidence="2">The sequence shown here is derived from an EMBL/GenBank/DDBJ whole genome shotgun (WGS) entry which is preliminary data.</text>
</comment>
<accession>A0ABP0FBA4</accession>